<evidence type="ECO:0000256" key="2">
    <source>
        <dbReference type="ARBA" id="ARBA00022692"/>
    </source>
</evidence>
<feature type="transmembrane region" description="Helical" evidence="6">
    <location>
        <begin position="168"/>
        <end position="186"/>
    </location>
</feature>
<keyword evidence="9" id="KW-1185">Reference proteome</keyword>
<keyword evidence="3 6" id="KW-1133">Transmembrane helix</keyword>
<dbReference type="EMBL" id="PVZC01000010">
    <property type="protein sequence ID" value="PRX92452.1"/>
    <property type="molecule type" value="Genomic_DNA"/>
</dbReference>
<feature type="transmembrane region" description="Helical" evidence="6">
    <location>
        <begin position="241"/>
        <end position="266"/>
    </location>
</feature>
<protein>
    <submittedName>
        <fullName evidence="8">Carbonic anhydrase</fullName>
    </submittedName>
</protein>
<accession>A0A2T0PU72</accession>
<dbReference type="InterPro" id="IPR011547">
    <property type="entry name" value="SLC26A/SulP_dom"/>
</dbReference>
<dbReference type="InterPro" id="IPR001902">
    <property type="entry name" value="SLC26A/SulP_fam"/>
</dbReference>
<feature type="domain" description="SLC26A/SulP transporter" evidence="7">
    <location>
        <begin position="16"/>
        <end position="372"/>
    </location>
</feature>
<feature type="region of interest" description="Disordered" evidence="5">
    <location>
        <begin position="491"/>
        <end position="553"/>
    </location>
</feature>
<evidence type="ECO:0000256" key="6">
    <source>
        <dbReference type="SAM" id="Phobius"/>
    </source>
</evidence>
<evidence type="ECO:0000313" key="8">
    <source>
        <dbReference type="EMBL" id="PRX92452.1"/>
    </source>
</evidence>
<dbReference type="RefSeq" id="WP_106252725.1">
    <property type="nucleotide sequence ID" value="NZ_PVZC01000010.1"/>
</dbReference>
<evidence type="ECO:0000256" key="3">
    <source>
        <dbReference type="ARBA" id="ARBA00022989"/>
    </source>
</evidence>
<feature type="transmembrane region" description="Helical" evidence="6">
    <location>
        <begin position="121"/>
        <end position="141"/>
    </location>
</feature>
<proteinExistence type="predicted"/>
<gene>
    <name evidence="8" type="ORF">CLV72_110212</name>
</gene>
<dbReference type="GO" id="GO:0055085">
    <property type="term" value="P:transmembrane transport"/>
    <property type="evidence" value="ECO:0007669"/>
    <property type="project" value="InterPro"/>
</dbReference>
<keyword evidence="2 6" id="KW-0812">Transmembrane</keyword>
<feature type="transmembrane region" description="Helical" evidence="6">
    <location>
        <begin position="375"/>
        <end position="403"/>
    </location>
</feature>
<evidence type="ECO:0000313" key="9">
    <source>
        <dbReference type="Proteomes" id="UP000237846"/>
    </source>
</evidence>
<reference evidence="8 9" key="1">
    <citation type="submission" date="2018-03" db="EMBL/GenBank/DDBJ databases">
        <title>Genomic Encyclopedia of Archaeal and Bacterial Type Strains, Phase II (KMG-II): from individual species to whole genera.</title>
        <authorList>
            <person name="Goeker M."/>
        </authorList>
    </citation>
    <scope>NUCLEOTIDE SEQUENCE [LARGE SCALE GENOMIC DNA]</scope>
    <source>
        <strain evidence="8 9">DSM 45601</strain>
    </source>
</reference>
<feature type="transmembrane region" description="Helical" evidence="6">
    <location>
        <begin position="325"/>
        <end position="355"/>
    </location>
</feature>
<evidence type="ECO:0000256" key="4">
    <source>
        <dbReference type="ARBA" id="ARBA00023136"/>
    </source>
</evidence>
<feature type="transmembrane region" description="Helical" evidence="6">
    <location>
        <begin position="87"/>
        <end position="109"/>
    </location>
</feature>
<comment type="caution">
    <text evidence="8">The sequence shown here is derived from an EMBL/GenBank/DDBJ whole genome shotgun (WGS) entry which is preliminary data.</text>
</comment>
<dbReference type="AlphaFoldDB" id="A0A2T0PU72"/>
<feature type="transmembrane region" description="Helical" evidence="6">
    <location>
        <begin position="20"/>
        <end position="40"/>
    </location>
</feature>
<evidence type="ECO:0000259" key="7">
    <source>
        <dbReference type="Pfam" id="PF00916"/>
    </source>
</evidence>
<dbReference type="GO" id="GO:0016020">
    <property type="term" value="C:membrane"/>
    <property type="evidence" value="ECO:0007669"/>
    <property type="project" value="UniProtKB-SubCell"/>
</dbReference>
<evidence type="ECO:0000256" key="5">
    <source>
        <dbReference type="SAM" id="MobiDB-lite"/>
    </source>
</evidence>
<name>A0A2T0PU72_9ACTN</name>
<sequence length="553" mass="57143">MRSAVTERLRTPLRELRHDLPASFVVLLVAIPLSLGIAVASGAPLAAGLIAAAVGGIVAGSLGGSAVQVSGPAAGLTVVVAELILQYGWPAMCFITTLAGLVQMALGGLRTARAALAISPSVVHGMLGGVGIVLALSQVHVMMGGAPSSTALANLQEIPFRLLDADRAALAVGAVTLAVLLVWTRLPRIGRVDLTQLPGPLVAIAVATAATEVLGWQVVRVDLPASFADAWHGPALPEGDLYGIGLAVLTVALVSSVQSLLCAIAVDRMHTGPRARLDRELVGQGAANLVSGGLGGLPVAGVGVRGVANVRAGGRSRMSTIAHGVWVALFSLALVPVIEAIPLPALAALLVYLGISMVDLDQLRELRAHRESSVYVLTLLGVTLIGVIEGVAMGLVLAALIALRRLARLRVRAAPHGGEQWLVLVEGSLTFLAVPKLIHELRRVPAGADVSIHLQVDFMDHAGFEGLRSWRRGHELGGGTVTVDEGYERWYDGAATGTPPPHRTLPVQRTVRSPVPEEAGRSGQAARPGGSRSEPAAGSRRSLPAEGRTSGPR</sequence>
<keyword evidence="4 6" id="KW-0472">Membrane</keyword>
<dbReference type="OrthoDB" id="9771198at2"/>
<feature type="transmembrane region" description="Helical" evidence="6">
    <location>
        <begin position="198"/>
        <end position="219"/>
    </location>
</feature>
<evidence type="ECO:0000256" key="1">
    <source>
        <dbReference type="ARBA" id="ARBA00004141"/>
    </source>
</evidence>
<dbReference type="Pfam" id="PF00916">
    <property type="entry name" value="Sulfate_transp"/>
    <property type="match status" value="1"/>
</dbReference>
<organism evidence="8 9">
    <name type="scientific">Allonocardiopsis opalescens</name>
    <dbReference type="NCBI Taxonomy" id="1144618"/>
    <lineage>
        <taxon>Bacteria</taxon>
        <taxon>Bacillati</taxon>
        <taxon>Actinomycetota</taxon>
        <taxon>Actinomycetes</taxon>
        <taxon>Streptosporangiales</taxon>
        <taxon>Allonocardiopsis</taxon>
    </lineage>
</organism>
<comment type="subcellular location">
    <subcellularLocation>
        <location evidence="1">Membrane</location>
        <topology evidence="1">Multi-pass membrane protein</topology>
    </subcellularLocation>
</comment>
<dbReference type="PANTHER" id="PTHR11814">
    <property type="entry name" value="SULFATE TRANSPORTER"/>
    <property type="match status" value="1"/>
</dbReference>
<feature type="transmembrane region" description="Helical" evidence="6">
    <location>
        <begin position="47"/>
        <end position="67"/>
    </location>
</feature>
<dbReference type="Proteomes" id="UP000237846">
    <property type="component" value="Unassembled WGS sequence"/>
</dbReference>